<dbReference type="InterPro" id="IPR025455">
    <property type="entry name" value="DUF4276"/>
</dbReference>
<reference evidence="1 2" key="1">
    <citation type="submission" date="2018-06" db="EMBL/GenBank/DDBJ databases">
        <authorList>
            <consortium name="Pathogen Informatics"/>
            <person name="Doyle S."/>
        </authorList>
    </citation>
    <scope>NUCLEOTIDE SEQUENCE [LARGE SCALE GENOMIC DNA]</scope>
    <source>
        <strain evidence="1 2">NCTC10717</strain>
    </source>
</reference>
<evidence type="ECO:0000313" key="1">
    <source>
        <dbReference type="EMBL" id="SUO92335.1"/>
    </source>
</evidence>
<dbReference type="EMBL" id="UHIA01000003">
    <property type="protein sequence ID" value="SUO92335.1"/>
    <property type="molecule type" value="Genomic_DNA"/>
</dbReference>
<accession>A0A380MKQ5</accession>
<dbReference type="OrthoDB" id="9801478at2"/>
<dbReference type="AlphaFoldDB" id="A0A380MKQ5"/>
<protein>
    <recommendedName>
        <fullName evidence="3">DUF4276 family protein</fullName>
    </recommendedName>
</protein>
<dbReference type="Pfam" id="PF14103">
    <property type="entry name" value="DUF4276"/>
    <property type="match status" value="1"/>
</dbReference>
<dbReference type="Proteomes" id="UP000254575">
    <property type="component" value="Unassembled WGS sequence"/>
</dbReference>
<keyword evidence="2" id="KW-1185">Reference proteome</keyword>
<name>A0A380MKQ5_9GAMM</name>
<evidence type="ECO:0000313" key="2">
    <source>
        <dbReference type="Proteomes" id="UP000254575"/>
    </source>
</evidence>
<dbReference type="RefSeq" id="WP_115217789.1">
    <property type="nucleotide sequence ID" value="NZ_UHIA01000003.1"/>
</dbReference>
<organism evidence="1 2">
    <name type="scientific">Suttonella indologenes</name>
    <dbReference type="NCBI Taxonomy" id="13276"/>
    <lineage>
        <taxon>Bacteria</taxon>
        <taxon>Pseudomonadati</taxon>
        <taxon>Pseudomonadota</taxon>
        <taxon>Gammaproteobacteria</taxon>
        <taxon>Cardiobacteriales</taxon>
        <taxon>Cardiobacteriaceae</taxon>
        <taxon>Suttonella</taxon>
    </lineage>
</organism>
<gene>
    <name evidence="1" type="ORF">NCTC10717_00497</name>
</gene>
<sequence length="223" mass="25653">MIRIYALVEGQSEEGVIKEVIAPALANIQIYLTPILVPTSKTQKGGAVSFERLLFNIRSFTNQQDCIVTTFLDFYQLKTDFPDYDKAMQKNDIYEKIAVLETALHREVVAKLNCQPEKFIAHIQPHELEALFFSDVGKFQNVERSWENNISSLQAVLDQFDSPEHINNSPQTVPSKRLNSILKPKYYKTRHAPLLAKAIGLNQIENKCKHFHSWLEKLRQLNP</sequence>
<evidence type="ECO:0008006" key="3">
    <source>
        <dbReference type="Google" id="ProtNLM"/>
    </source>
</evidence>
<proteinExistence type="predicted"/>